<gene>
    <name evidence="2" type="ORF">UREG_03186</name>
</gene>
<dbReference type="InParanoid" id="C4JPL4"/>
<dbReference type="Proteomes" id="UP000002058">
    <property type="component" value="Unassembled WGS sequence"/>
</dbReference>
<dbReference type="HOGENOM" id="CLU_2198950_0_0_1"/>
<proteinExistence type="predicted"/>
<organism evidence="2 3">
    <name type="scientific">Uncinocarpus reesii (strain UAMH 1704)</name>
    <dbReference type="NCBI Taxonomy" id="336963"/>
    <lineage>
        <taxon>Eukaryota</taxon>
        <taxon>Fungi</taxon>
        <taxon>Dikarya</taxon>
        <taxon>Ascomycota</taxon>
        <taxon>Pezizomycotina</taxon>
        <taxon>Eurotiomycetes</taxon>
        <taxon>Eurotiomycetidae</taxon>
        <taxon>Onygenales</taxon>
        <taxon>Onygenaceae</taxon>
        <taxon>Uncinocarpus</taxon>
    </lineage>
</organism>
<dbReference type="VEuPathDB" id="FungiDB:UREG_03186"/>
<dbReference type="EMBL" id="CH476616">
    <property type="protein sequence ID" value="EEP78340.1"/>
    <property type="molecule type" value="Genomic_DNA"/>
</dbReference>
<sequence>MPPSDADTAERWRDGEMRREAARRSQSALGSAQSRRQRELIGGAHDLRKRVQLAAARPWDIGQSEAGEQECRVAAAVSPGFGEFGLLAWGCRQRTSEQNRRAEYNHPS</sequence>
<dbReference type="GeneID" id="8439616"/>
<reference evidence="3" key="1">
    <citation type="journal article" date="2009" name="Genome Res.">
        <title>Comparative genomic analyses of the human fungal pathogens Coccidioides and their relatives.</title>
        <authorList>
            <person name="Sharpton T.J."/>
            <person name="Stajich J.E."/>
            <person name="Rounsley S.D."/>
            <person name="Gardner M.J."/>
            <person name="Wortman J.R."/>
            <person name="Jordar V.S."/>
            <person name="Maiti R."/>
            <person name="Kodira C.D."/>
            <person name="Neafsey D.E."/>
            <person name="Zeng Q."/>
            <person name="Hung C.-Y."/>
            <person name="McMahan C."/>
            <person name="Muszewska A."/>
            <person name="Grynberg M."/>
            <person name="Mandel M.A."/>
            <person name="Kellner E.M."/>
            <person name="Barker B.M."/>
            <person name="Galgiani J.N."/>
            <person name="Orbach M.J."/>
            <person name="Kirkland T.N."/>
            <person name="Cole G.T."/>
            <person name="Henn M.R."/>
            <person name="Birren B.W."/>
            <person name="Taylor J.W."/>
        </authorList>
    </citation>
    <scope>NUCLEOTIDE SEQUENCE [LARGE SCALE GENOMIC DNA]</scope>
    <source>
        <strain evidence="3">UAMH 1704</strain>
    </source>
</reference>
<dbReference type="KEGG" id="ure:UREG_03186"/>
<name>C4JPL4_UNCRE</name>
<keyword evidence="3" id="KW-1185">Reference proteome</keyword>
<evidence type="ECO:0000313" key="3">
    <source>
        <dbReference type="Proteomes" id="UP000002058"/>
    </source>
</evidence>
<feature type="compositionally biased region" description="Basic and acidic residues" evidence="1">
    <location>
        <begin position="8"/>
        <end position="23"/>
    </location>
</feature>
<dbReference type="RefSeq" id="XP_002543669.1">
    <property type="nucleotide sequence ID" value="XM_002543623.1"/>
</dbReference>
<feature type="compositionally biased region" description="Polar residues" evidence="1">
    <location>
        <begin position="24"/>
        <end position="34"/>
    </location>
</feature>
<evidence type="ECO:0000313" key="2">
    <source>
        <dbReference type="EMBL" id="EEP78340.1"/>
    </source>
</evidence>
<feature type="region of interest" description="Disordered" evidence="1">
    <location>
        <begin position="1"/>
        <end position="43"/>
    </location>
</feature>
<protein>
    <submittedName>
        <fullName evidence="2">Uncharacterized protein</fullName>
    </submittedName>
</protein>
<evidence type="ECO:0000256" key="1">
    <source>
        <dbReference type="SAM" id="MobiDB-lite"/>
    </source>
</evidence>
<accession>C4JPL4</accession>
<dbReference type="AlphaFoldDB" id="C4JPL4"/>